<dbReference type="AlphaFoldDB" id="A0A8T0GNF0"/>
<accession>A0A8T0GNF0</accession>
<gene>
    <name evidence="1" type="ORF">KC19_10G155600</name>
</gene>
<reference evidence="1" key="1">
    <citation type="submission" date="2020-06" db="EMBL/GenBank/DDBJ databases">
        <title>WGS assembly of Ceratodon purpureus strain R40.</title>
        <authorList>
            <person name="Carey S.B."/>
            <person name="Jenkins J."/>
            <person name="Shu S."/>
            <person name="Lovell J.T."/>
            <person name="Sreedasyam A."/>
            <person name="Maumus F."/>
            <person name="Tiley G.P."/>
            <person name="Fernandez-Pozo N."/>
            <person name="Barry K."/>
            <person name="Chen C."/>
            <person name="Wang M."/>
            <person name="Lipzen A."/>
            <person name="Daum C."/>
            <person name="Saski C.A."/>
            <person name="Payton A.C."/>
            <person name="Mcbreen J.C."/>
            <person name="Conrad R.E."/>
            <person name="Kollar L.M."/>
            <person name="Olsson S."/>
            <person name="Huttunen S."/>
            <person name="Landis J.B."/>
            <person name="Wickett N.J."/>
            <person name="Johnson M.G."/>
            <person name="Rensing S.A."/>
            <person name="Grimwood J."/>
            <person name="Schmutz J."/>
            <person name="Mcdaniel S.F."/>
        </authorList>
    </citation>
    <scope>NUCLEOTIDE SEQUENCE</scope>
    <source>
        <strain evidence="1">R40</strain>
    </source>
</reference>
<dbReference type="Proteomes" id="UP000822688">
    <property type="component" value="Chromosome 10"/>
</dbReference>
<evidence type="ECO:0000313" key="2">
    <source>
        <dbReference type="Proteomes" id="UP000822688"/>
    </source>
</evidence>
<organism evidence="1 2">
    <name type="scientific">Ceratodon purpureus</name>
    <name type="common">Fire moss</name>
    <name type="synonym">Dicranum purpureum</name>
    <dbReference type="NCBI Taxonomy" id="3225"/>
    <lineage>
        <taxon>Eukaryota</taxon>
        <taxon>Viridiplantae</taxon>
        <taxon>Streptophyta</taxon>
        <taxon>Embryophyta</taxon>
        <taxon>Bryophyta</taxon>
        <taxon>Bryophytina</taxon>
        <taxon>Bryopsida</taxon>
        <taxon>Dicranidae</taxon>
        <taxon>Pseudoditrichales</taxon>
        <taxon>Ditrichaceae</taxon>
        <taxon>Ceratodon</taxon>
    </lineage>
</organism>
<evidence type="ECO:0000313" key="1">
    <source>
        <dbReference type="EMBL" id="KAG0560117.1"/>
    </source>
</evidence>
<protein>
    <submittedName>
        <fullName evidence="1">Uncharacterized protein</fullName>
    </submittedName>
</protein>
<keyword evidence="2" id="KW-1185">Reference proteome</keyword>
<comment type="caution">
    <text evidence="1">The sequence shown here is derived from an EMBL/GenBank/DDBJ whole genome shotgun (WGS) entry which is preliminary data.</text>
</comment>
<dbReference type="EMBL" id="CM026431">
    <property type="protein sequence ID" value="KAG0560117.1"/>
    <property type="molecule type" value="Genomic_DNA"/>
</dbReference>
<proteinExistence type="predicted"/>
<name>A0A8T0GNF0_CERPU</name>
<sequence length="86" mass="9887">MLRSLFRVLISDSLFYSSKVFVVETSSLSLHHRNLRSYHPRLTTQEDAATRMTILTLLLIIPLQHRHDSSRAGSNRINCCNSCNRS</sequence>